<evidence type="ECO:0000256" key="2">
    <source>
        <dbReference type="ARBA" id="ARBA00023015"/>
    </source>
</evidence>
<dbReference type="InterPro" id="IPR036879">
    <property type="entry name" value="TF_MADSbox_sf"/>
</dbReference>
<dbReference type="PROSITE" id="PS50066">
    <property type="entry name" value="MADS_BOX_2"/>
    <property type="match status" value="1"/>
</dbReference>
<keyword evidence="4" id="KW-0804">Transcription</keyword>
<keyword evidence="9" id="KW-1185">Reference proteome</keyword>
<comment type="subcellular location">
    <subcellularLocation>
        <location evidence="1">Nucleus</location>
    </subcellularLocation>
</comment>
<name>A0A4S8JT12_MUSBA</name>
<keyword evidence="3" id="KW-0238">DNA-binding</keyword>
<evidence type="ECO:0000313" key="9">
    <source>
        <dbReference type="Proteomes" id="UP000317650"/>
    </source>
</evidence>
<dbReference type="SUPFAM" id="SSF55455">
    <property type="entry name" value="SRF-like"/>
    <property type="match status" value="1"/>
</dbReference>
<dbReference type="PRINTS" id="PR00404">
    <property type="entry name" value="MADSDOMAIN"/>
</dbReference>
<dbReference type="PANTHER" id="PTHR11945:SF776">
    <property type="entry name" value="AGAMOUS-LIKE 50-RELATED"/>
    <property type="match status" value="1"/>
</dbReference>
<dbReference type="STRING" id="52838.A0A4S8JT12"/>
<comment type="caution">
    <text evidence="8">The sequence shown here is derived from an EMBL/GenBank/DDBJ whole genome shotgun (WGS) entry which is preliminary data.</text>
</comment>
<organism evidence="8 9">
    <name type="scientific">Musa balbisiana</name>
    <name type="common">Banana</name>
    <dbReference type="NCBI Taxonomy" id="52838"/>
    <lineage>
        <taxon>Eukaryota</taxon>
        <taxon>Viridiplantae</taxon>
        <taxon>Streptophyta</taxon>
        <taxon>Embryophyta</taxon>
        <taxon>Tracheophyta</taxon>
        <taxon>Spermatophyta</taxon>
        <taxon>Magnoliopsida</taxon>
        <taxon>Liliopsida</taxon>
        <taxon>Zingiberales</taxon>
        <taxon>Musaceae</taxon>
        <taxon>Musa</taxon>
    </lineage>
</organism>
<evidence type="ECO:0000256" key="3">
    <source>
        <dbReference type="ARBA" id="ARBA00023125"/>
    </source>
</evidence>
<protein>
    <recommendedName>
        <fullName evidence="7">MADS-box domain-containing protein</fullName>
    </recommendedName>
</protein>
<keyword evidence="2" id="KW-0805">Transcription regulation</keyword>
<sequence>MLKRKKTSKGKQKIQLQKIADKNALFISFSKRKNGVFTKASDLSTLCGTDVAVVVFSPTGRPFSFGSPAVDPIIDRFLLGGLFPSFGSQEEQIYRRKLVHEKNRQVMDLSRQVEAERAKKAELEAQLKVAIQGLEWLEDLDKISLQQLDELVESLELLKTRSQNRFTQLASIVRASPSDVGTMAGHAGTSGSGGGTTAIDTAAGGVRPMMNPMLPARGFATDPGPSSSNQVTIVDHAGASGSGGMMMMGDPRWQGFQAMLNMGLPITDYYMDPRASSSNAFAVAGLPGAASGSAGFGAIDPGWQPIQAIMNPVLPPNPHRMVNPYEPVVQQPNPPSVEQMDFKNINYMYNHF</sequence>
<feature type="domain" description="MADS-box" evidence="7">
    <location>
        <begin position="9"/>
        <end position="69"/>
    </location>
</feature>
<dbReference type="GO" id="GO:0005634">
    <property type="term" value="C:nucleus"/>
    <property type="evidence" value="ECO:0007669"/>
    <property type="project" value="UniProtKB-SubCell"/>
</dbReference>
<evidence type="ECO:0000256" key="1">
    <source>
        <dbReference type="ARBA" id="ARBA00004123"/>
    </source>
</evidence>
<keyword evidence="5" id="KW-0539">Nucleus</keyword>
<dbReference type="EMBL" id="PYDT01000003">
    <property type="protein sequence ID" value="THU65278.1"/>
    <property type="molecule type" value="Genomic_DNA"/>
</dbReference>
<evidence type="ECO:0000256" key="6">
    <source>
        <dbReference type="SAM" id="Coils"/>
    </source>
</evidence>
<gene>
    <name evidence="8" type="ORF">C4D60_Mb05t01960</name>
</gene>
<accession>A0A4S8JT12</accession>
<dbReference type="AlphaFoldDB" id="A0A4S8JT12"/>
<dbReference type="PANTHER" id="PTHR11945">
    <property type="entry name" value="MADS BOX PROTEIN"/>
    <property type="match status" value="1"/>
</dbReference>
<dbReference type="GO" id="GO:0046983">
    <property type="term" value="F:protein dimerization activity"/>
    <property type="evidence" value="ECO:0007669"/>
    <property type="project" value="InterPro"/>
</dbReference>
<evidence type="ECO:0000259" key="7">
    <source>
        <dbReference type="PROSITE" id="PS50066"/>
    </source>
</evidence>
<evidence type="ECO:0000313" key="8">
    <source>
        <dbReference type="EMBL" id="THU65278.1"/>
    </source>
</evidence>
<dbReference type="Proteomes" id="UP000317650">
    <property type="component" value="Chromosome 5"/>
</dbReference>
<dbReference type="InterPro" id="IPR002100">
    <property type="entry name" value="TF_MADSbox"/>
</dbReference>
<keyword evidence="6" id="KW-0175">Coiled coil</keyword>
<dbReference type="GO" id="GO:0000981">
    <property type="term" value="F:DNA-binding transcription factor activity, RNA polymerase II-specific"/>
    <property type="evidence" value="ECO:0007669"/>
    <property type="project" value="TreeGrafter"/>
</dbReference>
<reference evidence="8 9" key="1">
    <citation type="journal article" date="2019" name="Nat. Plants">
        <title>Genome sequencing of Musa balbisiana reveals subgenome evolution and function divergence in polyploid bananas.</title>
        <authorList>
            <person name="Yao X."/>
        </authorList>
    </citation>
    <scope>NUCLEOTIDE SEQUENCE [LARGE SCALE GENOMIC DNA]</scope>
    <source>
        <strain evidence="9">cv. DH-PKW</strain>
        <tissue evidence="8">Leaves</tissue>
    </source>
</reference>
<dbReference type="Pfam" id="PF00319">
    <property type="entry name" value="SRF-TF"/>
    <property type="match status" value="1"/>
</dbReference>
<dbReference type="Gene3D" id="3.40.1810.10">
    <property type="entry name" value="Transcription factor, MADS-box"/>
    <property type="match status" value="1"/>
</dbReference>
<dbReference type="GO" id="GO:0000978">
    <property type="term" value="F:RNA polymerase II cis-regulatory region sequence-specific DNA binding"/>
    <property type="evidence" value="ECO:0007669"/>
    <property type="project" value="TreeGrafter"/>
</dbReference>
<proteinExistence type="predicted"/>
<evidence type="ECO:0000256" key="4">
    <source>
        <dbReference type="ARBA" id="ARBA00023163"/>
    </source>
</evidence>
<dbReference type="SMART" id="SM00432">
    <property type="entry name" value="MADS"/>
    <property type="match status" value="1"/>
</dbReference>
<evidence type="ECO:0000256" key="5">
    <source>
        <dbReference type="ARBA" id="ARBA00023242"/>
    </source>
</evidence>
<feature type="coiled-coil region" evidence="6">
    <location>
        <begin position="99"/>
        <end position="165"/>
    </location>
</feature>